<reference evidence="1" key="1">
    <citation type="submission" date="2021-02" db="EMBL/GenBank/DDBJ databases">
        <authorList>
            <person name="Nowell W R."/>
        </authorList>
    </citation>
    <scope>NUCLEOTIDE SEQUENCE</scope>
</reference>
<organism evidence="1 2">
    <name type="scientific">Adineta ricciae</name>
    <name type="common">Rotifer</name>
    <dbReference type="NCBI Taxonomy" id="249248"/>
    <lineage>
        <taxon>Eukaryota</taxon>
        <taxon>Metazoa</taxon>
        <taxon>Spiralia</taxon>
        <taxon>Gnathifera</taxon>
        <taxon>Rotifera</taxon>
        <taxon>Eurotatoria</taxon>
        <taxon>Bdelloidea</taxon>
        <taxon>Adinetida</taxon>
        <taxon>Adinetidae</taxon>
        <taxon>Adineta</taxon>
    </lineage>
</organism>
<accession>A0A814UFR6</accession>
<evidence type="ECO:0000313" key="2">
    <source>
        <dbReference type="Proteomes" id="UP000663828"/>
    </source>
</evidence>
<comment type="caution">
    <text evidence="1">The sequence shown here is derived from an EMBL/GenBank/DDBJ whole genome shotgun (WGS) entry which is preliminary data.</text>
</comment>
<gene>
    <name evidence="1" type="ORF">XAT740_LOCUS22258</name>
</gene>
<dbReference type="EMBL" id="CAJNOR010001630">
    <property type="protein sequence ID" value="CAF1175133.1"/>
    <property type="molecule type" value="Genomic_DNA"/>
</dbReference>
<dbReference type="Proteomes" id="UP000663828">
    <property type="component" value="Unassembled WGS sequence"/>
</dbReference>
<name>A0A814UFR6_ADIRI</name>
<sequence>MTYANCAPCHCARSVPPNEIRICRILPSTVEFYLKRSGRLLERIRERINPEKGRIWYKDLLGSADWADYS</sequence>
<protein>
    <submittedName>
        <fullName evidence="1">Uncharacterized protein</fullName>
    </submittedName>
</protein>
<dbReference type="AlphaFoldDB" id="A0A814UFR6"/>
<proteinExistence type="predicted"/>
<evidence type="ECO:0000313" key="1">
    <source>
        <dbReference type="EMBL" id="CAF1175133.1"/>
    </source>
</evidence>
<keyword evidence="2" id="KW-1185">Reference proteome</keyword>